<evidence type="ECO:0000313" key="5">
    <source>
        <dbReference type="EMBL" id="QBX34892.1"/>
    </source>
</evidence>
<dbReference type="KEGG" id="plia:E4191_09355"/>
<accession>A0A4V1BJ33</accession>
<keyword evidence="2" id="KW-0238">DNA-binding</keyword>
<name>A0A4V1BJ33_9RHOB</name>
<dbReference type="GO" id="GO:0006355">
    <property type="term" value="P:regulation of DNA-templated transcription"/>
    <property type="evidence" value="ECO:0007669"/>
    <property type="project" value="InterPro"/>
</dbReference>
<dbReference type="CDD" id="cd06170">
    <property type="entry name" value="LuxR_C_like"/>
    <property type="match status" value="1"/>
</dbReference>
<feature type="domain" description="HTH luxR-type" evidence="4">
    <location>
        <begin position="184"/>
        <end position="249"/>
    </location>
</feature>
<dbReference type="EMBL" id="CP038439">
    <property type="protein sequence ID" value="QBX34892.1"/>
    <property type="molecule type" value="Genomic_DNA"/>
</dbReference>
<dbReference type="AlphaFoldDB" id="A0A4V1BJ33"/>
<gene>
    <name evidence="5" type="ORF">E4191_09355</name>
</gene>
<evidence type="ECO:0000313" key="6">
    <source>
        <dbReference type="Proteomes" id="UP000296374"/>
    </source>
</evidence>
<dbReference type="Pfam" id="PF00196">
    <property type="entry name" value="GerE"/>
    <property type="match status" value="1"/>
</dbReference>
<dbReference type="InterPro" id="IPR000792">
    <property type="entry name" value="Tscrpt_reg_LuxR_C"/>
</dbReference>
<dbReference type="InterPro" id="IPR016032">
    <property type="entry name" value="Sig_transdc_resp-reg_C-effctor"/>
</dbReference>
<dbReference type="InterPro" id="IPR036388">
    <property type="entry name" value="WH-like_DNA-bd_sf"/>
</dbReference>
<dbReference type="PANTHER" id="PTHR44688">
    <property type="entry name" value="DNA-BINDING TRANSCRIPTIONAL ACTIVATOR DEVR_DOSR"/>
    <property type="match status" value="1"/>
</dbReference>
<evidence type="ECO:0000256" key="3">
    <source>
        <dbReference type="ARBA" id="ARBA00023163"/>
    </source>
</evidence>
<evidence type="ECO:0000256" key="1">
    <source>
        <dbReference type="ARBA" id="ARBA00023015"/>
    </source>
</evidence>
<dbReference type="Gene3D" id="1.10.10.10">
    <property type="entry name" value="Winged helix-like DNA-binding domain superfamily/Winged helix DNA-binding domain"/>
    <property type="match status" value="1"/>
</dbReference>
<dbReference type="Pfam" id="PF03472">
    <property type="entry name" value="Autoind_bind"/>
    <property type="match status" value="1"/>
</dbReference>
<evidence type="ECO:0000256" key="2">
    <source>
        <dbReference type="ARBA" id="ARBA00023125"/>
    </source>
</evidence>
<proteinExistence type="predicted"/>
<dbReference type="SUPFAM" id="SSF75516">
    <property type="entry name" value="Pheromone-binding domain of LuxR-like quorum-sensing transcription factors"/>
    <property type="match status" value="1"/>
</dbReference>
<dbReference type="SUPFAM" id="SSF46894">
    <property type="entry name" value="C-terminal effector domain of the bipartite response regulators"/>
    <property type="match status" value="1"/>
</dbReference>
<reference evidence="6" key="1">
    <citation type="submission" date="2019-03" db="EMBL/GenBank/DDBJ databases">
        <authorList>
            <person name="Li J."/>
        </authorList>
    </citation>
    <scope>NUCLEOTIDE SEQUENCE [LARGE SCALE GENOMIC DNA]</scope>
    <source>
        <strain evidence="6">2251</strain>
    </source>
</reference>
<sequence>MAFSSLSRFVIQMFPYAIERLLVVETVPEIREVFLEGAAQLGFDFALYAAQFMLSVPSSVLRDKPIVFTNFPLQLMAAAQMLGRLDSDPWIQWVLDNDGEIAADDLQALPGVVSPSLQLAARHGLGQCQIVSLRDKVLDSVGAVLVVPEQGADAATLARRWRQSGRELRVLAWVMHMRIATMNRALPVTTLTPRQREVLTWRSAGKTVGEVATILGITPATVEKHTRLAREALGVATTSQAVLKAHVCRLLVPPDPSGPRGPGLS</sequence>
<dbReference type="SMART" id="SM00421">
    <property type="entry name" value="HTH_LUXR"/>
    <property type="match status" value="1"/>
</dbReference>
<protein>
    <recommendedName>
        <fullName evidence="4">HTH luxR-type domain-containing protein</fullName>
    </recommendedName>
</protein>
<dbReference type="InterPro" id="IPR036693">
    <property type="entry name" value="TF_LuxR_autoind-bd_dom_sf"/>
</dbReference>
<dbReference type="PANTHER" id="PTHR44688:SF16">
    <property type="entry name" value="DNA-BINDING TRANSCRIPTIONAL ACTIVATOR DEVR_DOSR"/>
    <property type="match status" value="1"/>
</dbReference>
<keyword evidence="3" id="KW-0804">Transcription</keyword>
<dbReference type="InterPro" id="IPR005143">
    <property type="entry name" value="TF_LuxR_autoind-bd_dom"/>
</dbReference>
<dbReference type="GO" id="GO:0003677">
    <property type="term" value="F:DNA binding"/>
    <property type="evidence" value="ECO:0007669"/>
    <property type="project" value="UniProtKB-KW"/>
</dbReference>
<dbReference type="PROSITE" id="PS50043">
    <property type="entry name" value="HTH_LUXR_2"/>
    <property type="match status" value="1"/>
</dbReference>
<dbReference type="PRINTS" id="PR00038">
    <property type="entry name" value="HTHLUXR"/>
</dbReference>
<organism evidence="5 6">
    <name type="scientific">Paracoccus liaowanqingii</name>
    <dbReference type="NCBI Taxonomy" id="2560053"/>
    <lineage>
        <taxon>Bacteria</taxon>
        <taxon>Pseudomonadati</taxon>
        <taxon>Pseudomonadota</taxon>
        <taxon>Alphaproteobacteria</taxon>
        <taxon>Rhodobacterales</taxon>
        <taxon>Paracoccaceae</taxon>
        <taxon>Paracoccus</taxon>
    </lineage>
</organism>
<dbReference type="Proteomes" id="UP000296374">
    <property type="component" value="Chromosome"/>
</dbReference>
<keyword evidence="1" id="KW-0805">Transcription regulation</keyword>
<dbReference type="Gene3D" id="3.30.450.80">
    <property type="entry name" value="Transcription factor LuxR-like, autoinducer-binding domain"/>
    <property type="match status" value="1"/>
</dbReference>
<evidence type="ECO:0000259" key="4">
    <source>
        <dbReference type="PROSITE" id="PS50043"/>
    </source>
</evidence>